<evidence type="ECO:0000313" key="2">
    <source>
        <dbReference type="EMBL" id="SFL79156.1"/>
    </source>
</evidence>
<dbReference type="EMBL" id="FOTO01000006">
    <property type="protein sequence ID" value="SFL79156.1"/>
    <property type="molecule type" value="Genomic_DNA"/>
</dbReference>
<dbReference type="RefSeq" id="WP_208599838.1">
    <property type="nucleotide sequence ID" value="NZ_FOTO01000006.1"/>
</dbReference>
<reference evidence="2 3" key="1">
    <citation type="submission" date="2016-10" db="EMBL/GenBank/DDBJ databases">
        <authorList>
            <person name="Varghese N."/>
            <person name="Submissions S."/>
        </authorList>
    </citation>
    <scope>NUCLEOTIDE SEQUENCE [LARGE SCALE GENOMIC DNA]</scope>
    <source>
        <strain evidence="2 3">DSM 1741</strain>
    </source>
</reference>
<evidence type="ECO:0000313" key="3">
    <source>
        <dbReference type="Proteomes" id="UP000199581"/>
    </source>
</evidence>
<gene>
    <name evidence="2" type="ORF">SAMN05421830_106166</name>
</gene>
<keyword evidence="3" id="KW-1185">Reference proteome</keyword>
<dbReference type="AlphaFoldDB" id="A0A8G2F4Q6"/>
<name>A0A8G2F4Q6_DESNO</name>
<dbReference type="PANTHER" id="PTHR21015">
    <property type="entry name" value="UDP-N-ACETYLGLUCOSAMINE--N-ACETYLMURAMYL-(PENTAPEPTIDE) PYROPHOSPHORYL-UNDECAPRENOL N-ACETYLGLUCOSAMINE TRANSFERASE 1"/>
    <property type="match status" value="1"/>
</dbReference>
<feature type="domain" description="Glycosyl transferase family 28 C-terminal" evidence="1">
    <location>
        <begin position="244"/>
        <end position="368"/>
    </location>
</feature>
<dbReference type="Proteomes" id="UP000199581">
    <property type="component" value="Unassembled WGS sequence"/>
</dbReference>
<comment type="caution">
    <text evidence="2">The sequence shown here is derived from an EMBL/GenBank/DDBJ whole genome shotgun (WGS) entry which is preliminary data.</text>
</comment>
<dbReference type="PANTHER" id="PTHR21015:SF28">
    <property type="entry name" value="SLL1722 PROTEIN"/>
    <property type="match status" value="1"/>
</dbReference>
<sequence length="391" mass="43875">MNILMYSHDTYGLGHIRRSMALAQNIQAEEHSILILTGSPIVGRFEFPHGIDFVRVPGMIKQNNDLYVPHSIKVAPEMALAIRQNIILATAQAFKPSLFLVDKAPLGLKNEVIPTLRWLREESPGTHVVLGLRDIMDSPASTIAEWRKKKIYDVLDSLYSEIWVYGSRDVYDPVLEYEIPAHIASKVHFTGYIPRQIPRIQHRPRLRRGMSIAPGEKFVLVTAGGGGDGHKVVDTYLTMLETLPHPPFKSMIVTGPMLAENLYDQLAARARKLKVRICKFYRKMEKAILAADCVVSMGGYNTMCEIVGAARPSLIIPRSNPREEQLIRARLFADRGLLEYIPWETVEAAPMLALIEKLLHEPAPYEAALAGFPMTAFDVINQRIQSFGAQA</sequence>
<proteinExistence type="predicted"/>
<dbReference type="GO" id="GO:0016758">
    <property type="term" value="F:hexosyltransferase activity"/>
    <property type="evidence" value="ECO:0007669"/>
    <property type="project" value="InterPro"/>
</dbReference>
<dbReference type="Gene3D" id="3.40.50.2000">
    <property type="entry name" value="Glycogen Phosphorylase B"/>
    <property type="match status" value="1"/>
</dbReference>
<evidence type="ECO:0000259" key="1">
    <source>
        <dbReference type="Pfam" id="PF04101"/>
    </source>
</evidence>
<organism evidence="2 3">
    <name type="scientific">Desulfomicrobium norvegicum (strain DSM 1741 / NCIMB 8310)</name>
    <name type="common">Desulfovibrio baculatus (strain Norway 4)</name>
    <name type="synonym">Desulfovibrio desulfuricans (strain Norway 4)</name>
    <dbReference type="NCBI Taxonomy" id="52561"/>
    <lineage>
        <taxon>Bacteria</taxon>
        <taxon>Pseudomonadati</taxon>
        <taxon>Thermodesulfobacteriota</taxon>
        <taxon>Desulfovibrionia</taxon>
        <taxon>Desulfovibrionales</taxon>
        <taxon>Desulfomicrobiaceae</taxon>
        <taxon>Desulfomicrobium</taxon>
    </lineage>
</organism>
<protein>
    <submittedName>
        <fullName evidence="2">Predicted glycosyl transferase</fullName>
    </submittedName>
</protein>
<keyword evidence="2" id="KW-0808">Transferase</keyword>
<dbReference type="InterPro" id="IPR007235">
    <property type="entry name" value="Glyco_trans_28_C"/>
</dbReference>
<accession>A0A8G2F4Q6</accession>
<dbReference type="SUPFAM" id="SSF53756">
    <property type="entry name" value="UDP-Glycosyltransferase/glycogen phosphorylase"/>
    <property type="match status" value="1"/>
</dbReference>
<dbReference type="Pfam" id="PF04101">
    <property type="entry name" value="Glyco_tran_28_C"/>
    <property type="match status" value="1"/>
</dbReference>